<evidence type="ECO:0000256" key="6">
    <source>
        <dbReference type="ARBA" id="ARBA00022660"/>
    </source>
</evidence>
<keyword evidence="12 17" id="KW-0496">Mitochondrion</keyword>
<dbReference type="InterPro" id="IPR050269">
    <property type="entry name" value="ComplexI_Subunit6"/>
</dbReference>
<evidence type="ECO:0000256" key="8">
    <source>
        <dbReference type="ARBA" id="ARBA00022967"/>
    </source>
</evidence>
<dbReference type="AlphaFoldDB" id="M4JDU4"/>
<evidence type="ECO:0000256" key="7">
    <source>
        <dbReference type="ARBA" id="ARBA00022692"/>
    </source>
</evidence>
<dbReference type="EC" id="7.1.1.2" evidence="3"/>
<comment type="catalytic activity">
    <reaction evidence="15">
        <text>a ubiquinone + NADH + 5 H(+)(in) = a ubiquinol + NAD(+) + 4 H(+)(out)</text>
        <dbReference type="Rhea" id="RHEA:29091"/>
        <dbReference type="Rhea" id="RHEA-COMP:9565"/>
        <dbReference type="Rhea" id="RHEA-COMP:9566"/>
        <dbReference type="ChEBI" id="CHEBI:15378"/>
        <dbReference type="ChEBI" id="CHEBI:16389"/>
        <dbReference type="ChEBI" id="CHEBI:17976"/>
        <dbReference type="ChEBI" id="CHEBI:57540"/>
        <dbReference type="ChEBI" id="CHEBI:57945"/>
        <dbReference type="EC" id="7.1.1.2"/>
    </reaction>
</comment>
<evidence type="ECO:0000256" key="10">
    <source>
        <dbReference type="ARBA" id="ARBA00022989"/>
    </source>
</evidence>
<evidence type="ECO:0000256" key="13">
    <source>
        <dbReference type="ARBA" id="ARBA00023136"/>
    </source>
</evidence>
<dbReference type="GO" id="GO:0031966">
    <property type="term" value="C:mitochondrial membrane"/>
    <property type="evidence" value="ECO:0007669"/>
    <property type="project" value="UniProtKB-SubCell"/>
</dbReference>
<evidence type="ECO:0000256" key="11">
    <source>
        <dbReference type="ARBA" id="ARBA00023027"/>
    </source>
</evidence>
<comment type="similarity">
    <text evidence="2">Belongs to the complex I subunit 6 family.</text>
</comment>
<gene>
    <name evidence="17" type="primary">nad6</name>
</gene>
<proteinExistence type="inferred from homology"/>
<evidence type="ECO:0000256" key="3">
    <source>
        <dbReference type="ARBA" id="ARBA00012944"/>
    </source>
</evidence>
<feature type="transmembrane region" description="Helical" evidence="16">
    <location>
        <begin position="134"/>
        <end position="156"/>
    </location>
</feature>
<organism evidence="17">
    <name type="scientific">Paramastax nigra</name>
    <dbReference type="NCBI Taxonomy" id="1260743"/>
    <lineage>
        <taxon>Eukaryota</taxon>
        <taxon>Metazoa</taxon>
        <taxon>Ecdysozoa</taxon>
        <taxon>Arthropoda</taxon>
        <taxon>Hexapoda</taxon>
        <taxon>Insecta</taxon>
        <taxon>Pterygota</taxon>
        <taxon>Neoptera</taxon>
        <taxon>Polyneoptera</taxon>
        <taxon>Orthoptera</taxon>
        <taxon>Caelifera</taxon>
        <taxon>Acrididea</taxon>
        <taxon>Acridomorpha</taxon>
        <taxon>Eumastacoidea</taxon>
        <taxon>Eumastacidae</taxon>
        <taxon>Paramastacinae</taxon>
        <taxon>Paramastax</taxon>
    </lineage>
</organism>
<evidence type="ECO:0000256" key="2">
    <source>
        <dbReference type="ARBA" id="ARBA00005698"/>
    </source>
</evidence>
<evidence type="ECO:0000256" key="1">
    <source>
        <dbReference type="ARBA" id="ARBA00004225"/>
    </source>
</evidence>
<name>M4JDU4_9ORTH</name>
<keyword evidence="13 16" id="KW-0472">Membrane</keyword>
<evidence type="ECO:0000256" key="5">
    <source>
        <dbReference type="ARBA" id="ARBA00022448"/>
    </source>
</evidence>
<evidence type="ECO:0000256" key="14">
    <source>
        <dbReference type="ARBA" id="ARBA00031019"/>
    </source>
</evidence>
<dbReference type="GO" id="GO:0008137">
    <property type="term" value="F:NADH dehydrogenase (ubiquinone) activity"/>
    <property type="evidence" value="ECO:0007669"/>
    <property type="project" value="UniProtKB-EC"/>
</dbReference>
<feature type="transmembrane region" description="Helical" evidence="16">
    <location>
        <begin position="24"/>
        <end position="45"/>
    </location>
</feature>
<keyword evidence="9" id="KW-0249">Electron transport</keyword>
<comment type="subcellular location">
    <subcellularLocation>
        <location evidence="1">Mitochondrion membrane</location>
        <topology evidence="1">Multi-pass membrane protein</topology>
    </subcellularLocation>
</comment>
<sequence length="167" mass="19804">MMMKCLFIISNLLNTMFMSTKNPVMMIMIIILQTIIVCMLTGSLMESFWTSYIMMLIFLGGMMVLFIYITSIASNEMLYFNYKYMSITAMMTVFMMMKNKENYEMNNSEMNMLIKNLFNMEMSESMKLLYNQPMLLMSIMMMMYLFLTLMVVVYITELNNGPIRKMN</sequence>
<dbReference type="EMBL" id="JX913772">
    <property type="protein sequence ID" value="AGC22358.1"/>
    <property type="molecule type" value="Genomic_DNA"/>
</dbReference>
<evidence type="ECO:0000256" key="16">
    <source>
        <dbReference type="SAM" id="Phobius"/>
    </source>
</evidence>
<keyword evidence="11" id="KW-0520">NAD</keyword>
<feature type="transmembrane region" description="Helical" evidence="16">
    <location>
        <begin position="81"/>
        <end position="97"/>
    </location>
</feature>
<accession>M4JDU4</accession>
<feature type="transmembrane region" description="Helical" evidence="16">
    <location>
        <begin position="51"/>
        <end position="69"/>
    </location>
</feature>
<reference evidence="17" key="1">
    <citation type="journal article" date="2013" name="Mol. Phylogenet. Evol.">
        <title>Searching for the optimal data partitioning strategy in mitochondrial phylogenomics: A phylogeny of Acridoidea (Insecta: Orthoptera: Caelifera) as a case study.</title>
        <authorList>
            <person name="Leavitt J.R."/>
            <person name="Hiatt K.D."/>
            <person name="Whiting M.F."/>
            <person name="Song H."/>
        </authorList>
    </citation>
    <scope>NUCLEOTIDE SEQUENCE</scope>
</reference>
<evidence type="ECO:0000256" key="9">
    <source>
        <dbReference type="ARBA" id="ARBA00022982"/>
    </source>
</evidence>
<dbReference type="PANTHER" id="PTHR11435">
    <property type="entry name" value="NADH UBIQUINONE OXIDOREDUCTASE SUBUNIT ND6"/>
    <property type="match status" value="1"/>
</dbReference>
<keyword evidence="8" id="KW-1278">Translocase</keyword>
<geneLocation type="mitochondrion" evidence="17"/>
<evidence type="ECO:0000256" key="15">
    <source>
        <dbReference type="ARBA" id="ARBA00049551"/>
    </source>
</evidence>
<evidence type="ECO:0000256" key="4">
    <source>
        <dbReference type="ARBA" id="ARBA00021095"/>
    </source>
</evidence>
<keyword evidence="6" id="KW-0679">Respiratory chain</keyword>
<keyword evidence="5" id="KW-0813">Transport</keyword>
<keyword evidence="7 16" id="KW-0812">Transmembrane</keyword>
<keyword evidence="10 16" id="KW-1133">Transmembrane helix</keyword>
<dbReference type="PANTHER" id="PTHR11435:SF1">
    <property type="entry name" value="NADH-UBIQUINONE OXIDOREDUCTASE CHAIN 6"/>
    <property type="match status" value="1"/>
</dbReference>
<evidence type="ECO:0000313" key="17">
    <source>
        <dbReference type="EMBL" id="AGC22358.1"/>
    </source>
</evidence>
<protein>
    <recommendedName>
        <fullName evidence="4">NADH-ubiquinone oxidoreductase chain 6</fullName>
        <ecNumber evidence="3">7.1.1.2</ecNumber>
    </recommendedName>
    <alternativeName>
        <fullName evidence="14">NADH dehydrogenase subunit 6</fullName>
    </alternativeName>
</protein>
<evidence type="ECO:0000256" key="12">
    <source>
        <dbReference type="ARBA" id="ARBA00023128"/>
    </source>
</evidence>